<feature type="compositionally biased region" description="Acidic residues" evidence="1">
    <location>
        <begin position="166"/>
        <end position="197"/>
    </location>
</feature>
<reference evidence="3" key="1">
    <citation type="submission" date="2022-11" db="EMBL/GenBank/DDBJ databases">
        <title>Genome Resource of Sclerotinia nivalis Strain SnTB1, a Plant Pathogen Isolated from American Ginseng.</title>
        <authorList>
            <person name="Fan S."/>
        </authorList>
    </citation>
    <scope>NUCLEOTIDE SEQUENCE</scope>
    <source>
        <strain evidence="3">SnTB1</strain>
    </source>
</reference>
<keyword evidence="2" id="KW-0732">Signal</keyword>
<evidence type="ECO:0000313" key="3">
    <source>
        <dbReference type="EMBL" id="KAJ8060123.1"/>
    </source>
</evidence>
<protein>
    <submittedName>
        <fullName evidence="3">Uncharacterized protein</fullName>
    </submittedName>
</protein>
<evidence type="ECO:0000256" key="1">
    <source>
        <dbReference type="SAM" id="MobiDB-lite"/>
    </source>
</evidence>
<feature type="signal peptide" evidence="2">
    <location>
        <begin position="1"/>
        <end position="18"/>
    </location>
</feature>
<keyword evidence="4" id="KW-1185">Reference proteome</keyword>
<proteinExistence type="predicted"/>
<name>A0A9X0DGQ6_9HELO</name>
<dbReference type="OrthoDB" id="3536114at2759"/>
<comment type="caution">
    <text evidence="3">The sequence shown here is derived from an EMBL/GenBank/DDBJ whole genome shotgun (WGS) entry which is preliminary data.</text>
</comment>
<dbReference type="Proteomes" id="UP001152300">
    <property type="component" value="Unassembled WGS sequence"/>
</dbReference>
<evidence type="ECO:0000256" key="2">
    <source>
        <dbReference type="SAM" id="SignalP"/>
    </source>
</evidence>
<feature type="chain" id="PRO_5040956993" evidence="2">
    <location>
        <begin position="19"/>
        <end position="242"/>
    </location>
</feature>
<dbReference type="AlphaFoldDB" id="A0A9X0DGQ6"/>
<organism evidence="3 4">
    <name type="scientific">Sclerotinia nivalis</name>
    <dbReference type="NCBI Taxonomy" id="352851"/>
    <lineage>
        <taxon>Eukaryota</taxon>
        <taxon>Fungi</taxon>
        <taxon>Dikarya</taxon>
        <taxon>Ascomycota</taxon>
        <taxon>Pezizomycotina</taxon>
        <taxon>Leotiomycetes</taxon>
        <taxon>Helotiales</taxon>
        <taxon>Sclerotiniaceae</taxon>
        <taxon>Sclerotinia</taxon>
    </lineage>
</organism>
<feature type="compositionally biased region" description="Acidic residues" evidence="1">
    <location>
        <begin position="206"/>
        <end position="242"/>
    </location>
</feature>
<gene>
    <name evidence="3" type="ORF">OCU04_010475</name>
</gene>
<evidence type="ECO:0000313" key="4">
    <source>
        <dbReference type="Proteomes" id="UP001152300"/>
    </source>
</evidence>
<accession>A0A9X0DGQ6</accession>
<sequence>MLSTLLFRFATTFLMVDTLMELPSSTISQIRKIRVRGYSFPLFTEIKRPGARVWDDESSTIYQMAHTLSLFPGLQLDKLIVEDVYHDKGQYRGFFGDVQTYDEIGSLVHQNGWKELWYLTPTTEFIETGHYSSHRVEQPAGWDKDIKEMDGVDAGAECKVYVGQYYEEDEGKEEEECDEGTQDGEDYESEDVQDEDEQSKVALCEEKEEGEGEKDGNDEQDDDGQDGDEEEGDDSVGEGGEG</sequence>
<feature type="region of interest" description="Disordered" evidence="1">
    <location>
        <begin position="166"/>
        <end position="242"/>
    </location>
</feature>
<dbReference type="EMBL" id="JAPEIS010000013">
    <property type="protein sequence ID" value="KAJ8060123.1"/>
    <property type="molecule type" value="Genomic_DNA"/>
</dbReference>